<evidence type="ECO:0000313" key="2">
    <source>
        <dbReference type="EMBL" id="SQA65310.1"/>
    </source>
</evidence>
<dbReference type="Pfam" id="PF14023">
    <property type="entry name" value="Bestrophin-like"/>
    <property type="match status" value="1"/>
</dbReference>
<dbReference type="RefSeq" id="WP_038255643.1">
    <property type="nucleotide sequence ID" value="NZ_UAVL01000021.1"/>
</dbReference>
<feature type="transmembrane region" description="Helical" evidence="1">
    <location>
        <begin position="50"/>
        <end position="74"/>
    </location>
</feature>
<feature type="transmembrane region" description="Helical" evidence="1">
    <location>
        <begin position="12"/>
        <end position="30"/>
    </location>
</feature>
<proteinExistence type="predicted"/>
<keyword evidence="1" id="KW-0812">Transmembrane</keyword>
<feature type="transmembrane region" description="Helical" evidence="1">
    <location>
        <begin position="213"/>
        <end position="234"/>
    </location>
</feature>
<feature type="transmembrane region" description="Helical" evidence="1">
    <location>
        <begin position="186"/>
        <end position="207"/>
    </location>
</feature>
<reference evidence="2 3" key="1">
    <citation type="submission" date="2018-06" db="EMBL/GenBank/DDBJ databases">
        <authorList>
            <consortium name="Pathogen Informatics"/>
            <person name="Doyle S."/>
        </authorList>
    </citation>
    <scope>NUCLEOTIDE SEQUENCE [LARGE SCALE GENOMIC DNA]</scope>
    <source>
        <strain evidence="2 3">NCTC11967</strain>
    </source>
</reference>
<comment type="caution">
    <text evidence="2">The sequence shown here is derived from an EMBL/GenBank/DDBJ whole genome shotgun (WGS) entry which is preliminary data.</text>
</comment>
<accession>A0AB38G1A2</accession>
<keyword evidence="1" id="KW-1133">Transmembrane helix</keyword>
<evidence type="ECO:0008006" key="4">
    <source>
        <dbReference type="Google" id="ProtNLM"/>
    </source>
</evidence>
<sequence>MLSYYFMLPAVDDVLLLSVILSLLIMSSYIDRYLRHYFHANVSTGNDIVITSGTLALSLLLIGFAFSVAINGFVMLKQSQVREAQAIEKAWLYTQLLPEPTQQKAQEQMRKYLDERIHFFRDSSLQGGRSWNRQSEMSQQQLWGLVVAEAQHNPTPVMVQLLSSWSELRTAQQQTTALHQRNIPDAAWLVILLLAMMTCCMAGRQHADRRHGLYLLVLPVMISLSLFLVAEIDIPGEGIIRVMPDDLEHVLFTLPPLSTGTQHDPTHSVYHIH</sequence>
<evidence type="ECO:0000313" key="3">
    <source>
        <dbReference type="Proteomes" id="UP000251313"/>
    </source>
</evidence>
<dbReference type="Proteomes" id="UP000251313">
    <property type="component" value="Unassembled WGS sequence"/>
</dbReference>
<dbReference type="AlphaFoldDB" id="A0AB38G1A2"/>
<dbReference type="InterPro" id="IPR025333">
    <property type="entry name" value="DUF4239"/>
</dbReference>
<organism evidence="2 3">
    <name type="scientific">Yokenella regensburgei</name>
    <dbReference type="NCBI Taxonomy" id="158877"/>
    <lineage>
        <taxon>Bacteria</taxon>
        <taxon>Pseudomonadati</taxon>
        <taxon>Pseudomonadota</taxon>
        <taxon>Gammaproteobacteria</taxon>
        <taxon>Enterobacterales</taxon>
        <taxon>Enterobacteriaceae</taxon>
        <taxon>Yokenella</taxon>
    </lineage>
</organism>
<dbReference type="EMBL" id="UAVL01000021">
    <property type="protein sequence ID" value="SQA65310.1"/>
    <property type="molecule type" value="Genomic_DNA"/>
</dbReference>
<protein>
    <recommendedName>
        <fullName evidence="4">DUF4239 domain-containing protein</fullName>
    </recommendedName>
</protein>
<name>A0AB38G1A2_9ENTR</name>
<keyword evidence="1" id="KW-0472">Membrane</keyword>
<gene>
    <name evidence="2" type="ORF">NCTC11967_04338</name>
</gene>
<evidence type="ECO:0000256" key="1">
    <source>
        <dbReference type="SAM" id="Phobius"/>
    </source>
</evidence>